<proteinExistence type="predicted"/>
<dbReference type="KEGG" id="vg:10359225"/>
<keyword evidence="3" id="KW-1185">Reference proteome</keyword>
<organism evidence="2 3">
    <name type="scientific">Brochothrix phage A9</name>
    <dbReference type="NCBI Taxonomy" id="857312"/>
    <lineage>
        <taxon>Viruses</taxon>
        <taxon>Duplodnaviria</taxon>
        <taxon>Heunggongvirae</taxon>
        <taxon>Uroviricota</taxon>
        <taxon>Caudoviricetes</taxon>
        <taxon>Herelleviridae</taxon>
        <taxon>Klumppvirus</taxon>
        <taxon>Klumppvirus A9</taxon>
    </lineage>
</organism>
<accession>D9J0Z2</accession>
<reference evidence="2 3" key="1">
    <citation type="journal article" date="2010" name="J. Bacteriol.">
        <title>Brochothrix thermosphacta bacteriophages feature heterogeneous and highly mosaic genomes and utilize unique prophage insertion sites.</title>
        <authorList>
            <person name="Kilcher S."/>
            <person name="Loessner M.J."/>
            <person name="Klumpp J."/>
        </authorList>
    </citation>
    <scope>NUCLEOTIDE SEQUENCE [LARGE SCALE GENOMIC DNA]</scope>
</reference>
<dbReference type="GeneID" id="10359225"/>
<evidence type="ECO:0000313" key="3">
    <source>
        <dbReference type="Proteomes" id="UP000000331"/>
    </source>
</evidence>
<evidence type="ECO:0000313" key="2">
    <source>
        <dbReference type="EMBL" id="ADJ53229.1"/>
    </source>
</evidence>
<dbReference type="Proteomes" id="UP000000331">
    <property type="component" value="Segment"/>
</dbReference>
<evidence type="ECO:0000256" key="1">
    <source>
        <dbReference type="SAM" id="Coils"/>
    </source>
</evidence>
<dbReference type="EMBL" id="HM242243">
    <property type="protein sequence ID" value="ADJ53229.1"/>
    <property type="molecule type" value="Genomic_DNA"/>
</dbReference>
<name>D9J0Z2_9CAUD</name>
<feature type="coiled-coil region" evidence="1">
    <location>
        <begin position="172"/>
        <end position="206"/>
    </location>
</feature>
<keyword evidence="1" id="KW-0175">Coiled coil</keyword>
<sequence length="213" mass="24956">MMYKDKEYKEVLDGSAEVGDLVHVTKLDNVSLDFYALITRFDTEGDKRLDSLLPDNTDFLIDDDDTDFKVYRYVKEEEETLTEHNVKVDEYFVITDKNNGSQFKIGEVVKVLAYYSSIAFTASNTDNTEHWQVRYTDVRRATEEEISSTTKTKVEEANTIYTDVMTELELIANSREDQQKLLNDRIQEIKEEQEQLRHRNDQLDTVRRVLEAL</sequence>
<dbReference type="RefSeq" id="YP_004301528.1">
    <property type="nucleotide sequence ID" value="NC_015253.1"/>
</dbReference>
<protein>
    <submittedName>
        <fullName evidence="2">Gp194</fullName>
    </submittedName>
</protein>